<keyword evidence="4 8" id="KW-0732">Signal</keyword>
<keyword evidence="6" id="KW-0340">Growth factor binding</keyword>
<evidence type="ECO:0000256" key="7">
    <source>
        <dbReference type="SAM" id="MobiDB-lite"/>
    </source>
</evidence>
<dbReference type="PANTHER" id="PTHR15258">
    <property type="entry name" value="FGF BINDING PROTEIN-RELATED"/>
    <property type="match status" value="1"/>
</dbReference>
<dbReference type="PROSITE" id="PS51257">
    <property type="entry name" value="PROKAR_LIPOPROTEIN"/>
    <property type="match status" value="1"/>
</dbReference>
<keyword evidence="3" id="KW-0964">Secreted</keyword>
<gene>
    <name evidence="9" type="ORF">XNOV1_A035972</name>
</gene>
<dbReference type="GO" id="GO:0007267">
    <property type="term" value="P:cell-cell signaling"/>
    <property type="evidence" value="ECO:0007669"/>
    <property type="project" value="TreeGrafter"/>
</dbReference>
<evidence type="ECO:0000256" key="6">
    <source>
        <dbReference type="ARBA" id="ARBA00023183"/>
    </source>
</evidence>
<evidence type="ECO:0000313" key="10">
    <source>
        <dbReference type="Proteomes" id="UP001178508"/>
    </source>
</evidence>
<evidence type="ECO:0000256" key="5">
    <source>
        <dbReference type="ARBA" id="ARBA00023157"/>
    </source>
</evidence>
<keyword evidence="5" id="KW-1015">Disulfide bond</keyword>
<dbReference type="GO" id="GO:0019838">
    <property type="term" value="F:growth factor binding"/>
    <property type="evidence" value="ECO:0007669"/>
    <property type="project" value="UniProtKB-KW"/>
</dbReference>
<accession>A0AAV1FEH3</accession>
<reference evidence="9" key="1">
    <citation type="submission" date="2023-08" db="EMBL/GenBank/DDBJ databases">
        <authorList>
            <person name="Alioto T."/>
            <person name="Alioto T."/>
            <person name="Gomez Garrido J."/>
        </authorList>
    </citation>
    <scope>NUCLEOTIDE SEQUENCE</scope>
</reference>
<evidence type="ECO:0000256" key="3">
    <source>
        <dbReference type="ARBA" id="ARBA00022525"/>
    </source>
</evidence>
<dbReference type="EMBL" id="OY660869">
    <property type="protein sequence ID" value="CAJ1059101.1"/>
    <property type="molecule type" value="Genomic_DNA"/>
</dbReference>
<dbReference type="AlphaFoldDB" id="A0AAV1FEH3"/>
<feature type="chain" id="PRO_5043729378" evidence="8">
    <location>
        <begin position="23"/>
        <end position="243"/>
    </location>
</feature>
<comment type="similarity">
    <text evidence="2">Belongs to the fibroblast growth factor-binding protein family.</text>
</comment>
<evidence type="ECO:0000256" key="8">
    <source>
        <dbReference type="SAM" id="SignalP"/>
    </source>
</evidence>
<organism evidence="9 10">
    <name type="scientific">Xyrichtys novacula</name>
    <name type="common">Pearly razorfish</name>
    <name type="synonym">Hemipteronotus novacula</name>
    <dbReference type="NCBI Taxonomy" id="13765"/>
    <lineage>
        <taxon>Eukaryota</taxon>
        <taxon>Metazoa</taxon>
        <taxon>Chordata</taxon>
        <taxon>Craniata</taxon>
        <taxon>Vertebrata</taxon>
        <taxon>Euteleostomi</taxon>
        <taxon>Actinopterygii</taxon>
        <taxon>Neopterygii</taxon>
        <taxon>Teleostei</taxon>
        <taxon>Neoteleostei</taxon>
        <taxon>Acanthomorphata</taxon>
        <taxon>Eupercaria</taxon>
        <taxon>Labriformes</taxon>
        <taxon>Labridae</taxon>
        <taxon>Xyrichtys</taxon>
    </lineage>
</organism>
<dbReference type="Proteomes" id="UP001178508">
    <property type="component" value="Chromosome 6"/>
</dbReference>
<protein>
    <submittedName>
        <fullName evidence="9">Fibroblast growth factor-binding protein 2</fullName>
    </submittedName>
</protein>
<feature type="region of interest" description="Disordered" evidence="7">
    <location>
        <begin position="132"/>
        <end position="217"/>
    </location>
</feature>
<evidence type="ECO:0000256" key="2">
    <source>
        <dbReference type="ARBA" id="ARBA00008326"/>
    </source>
</evidence>
<dbReference type="Pfam" id="PF06473">
    <property type="entry name" value="FGF-BP1"/>
    <property type="match status" value="1"/>
</dbReference>
<dbReference type="InterPro" id="IPR010510">
    <property type="entry name" value="FGF1-bd"/>
</dbReference>
<evidence type="ECO:0000256" key="1">
    <source>
        <dbReference type="ARBA" id="ARBA00004613"/>
    </source>
</evidence>
<comment type="subcellular location">
    <subcellularLocation>
        <location evidence="1">Secreted</location>
    </subcellularLocation>
</comment>
<keyword evidence="10" id="KW-1185">Reference proteome</keyword>
<proteinExistence type="inferred from homology"/>
<name>A0AAV1FEH3_XYRNO</name>
<feature type="compositionally biased region" description="Pro residues" evidence="7">
    <location>
        <begin position="152"/>
        <end position="180"/>
    </location>
</feature>
<dbReference type="PANTHER" id="PTHR15258:SF1">
    <property type="entry name" value="FIBROBLAST GROWTH FACTOR-BINDING PROTEIN 2"/>
    <property type="match status" value="1"/>
</dbReference>
<evidence type="ECO:0000313" key="9">
    <source>
        <dbReference type="EMBL" id="CAJ1059101.1"/>
    </source>
</evidence>
<dbReference type="GO" id="GO:0005576">
    <property type="term" value="C:extracellular region"/>
    <property type="evidence" value="ECO:0007669"/>
    <property type="project" value="UniProtKB-SubCell"/>
</dbReference>
<evidence type="ECO:0000256" key="4">
    <source>
        <dbReference type="ARBA" id="ARBA00022729"/>
    </source>
</evidence>
<sequence length="243" mass="27790">MCAKAGLLLLLLLACCVWSAESQGEGRRQSIWDEPIKFSTKNKDLCTMVVTGHGEYTRLRLSCQSNKRSYWCEYLGKPYTCRSYSKNPRHYFVQMMWGLRKLQNACMGPKQIKPHMCRKAADESQMVFSSASFSRQWPEISTRARPAAAKPQPQPQPQPRSQPQPQPQPRSPPQPQPRPAPTRSDPSRHASIPRFSTRFPTQRRPGAQPTDPSVESNAKRIARQYCWRSLHGVCSYVIGLFRN</sequence>
<feature type="signal peptide" evidence="8">
    <location>
        <begin position="1"/>
        <end position="22"/>
    </location>
</feature>